<accession>A0ABQ5AR51</accession>
<evidence type="ECO:0000313" key="1">
    <source>
        <dbReference type="EMBL" id="GJT04247.1"/>
    </source>
</evidence>
<dbReference type="InterPro" id="IPR039780">
    <property type="entry name" value="Mot2"/>
</dbReference>
<dbReference type="PANTHER" id="PTHR12603">
    <property type="entry name" value="CCR4-NOT TRANSCRIPTION COMPLEX RELATED"/>
    <property type="match status" value="1"/>
</dbReference>
<reference evidence="1" key="2">
    <citation type="submission" date="2022-01" db="EMBL/GenBank/DDBJ databases">
        <authorList>
            <person name="Yamashiro T."/>
            <person name="Shiraishi A."/>
            <person name="Satake H."/>
            <person name="Nakayama K."/>
        </authorList>
    </citation>
    <scope>NUCLEOTIDE SEQUENCE</scope>
</reference>
<keyword evidence="2" id="KW-1185">Reference proteome</keyword>
<dbReference type="EMBL" id="BQNB010012495">
    <property type="protein sequence ID" value="GJT04247.1"/>
    <property type="molecule type" value="Genomic_DNA"/>
</dbReference>
<gene>
    <name evidence="1" type="ORF">Tco_0838709</name>
</gene>
<comment type="caution">
    <text evidence="1">The sequence shown here is derived from an EMBL/GenBank/DDBJ whole genome shotgun (WGS) entry which is preliminary data.</text>
</comment>
<organism evidence="1 2">
    <name type="scientific">Tanacetum coccineum</name>
    <dbReference type="NCBI Taxonomy" id="301880"/>
    <lineage>
        <taxon>Eukaryota</taxon>
        <taxon>Viridiplantae</taxon>
        <taxon>Streptophyta</taxon>
        <taxon>Embryophyta</taxon>
        <taxon>Tracheophyta</taxon>
        <taxon>Spermatophyta</taxon>
        <taxon>Magnoliopsida</taxon>
        <taxon>eudicotyledons</taxon>
        <taxon>Gunneridae</taxon>
        <taxon>Pentapetalae</taxon>
        <taxon>asterids</taxon>
        <taxon>campanulids</taxon>
        <taxon>Asterales</taxon>
        <taxon>Asteraceae</taxon>
        <taxon>Asteroideae</taxon>
        <taxon>Anthemideae</taxon>
        <taxon>Anthemidinae</taxon>
        <taxon>Tanacetum</taxon>
    </lineage>
</organism>
<proteinExistence type="predicted"/>
<protein>
    <submittedName>
        <fullName evidence="1">Zinc finger, RING/FYVE/PHD-type containing protein</fullName>
    </submittedName>
</protein>
<dbReference type="PANTHER" id="PTHR12603:SF10">
    <property type="entry name" value="TRANSCRIPTION FACTOR C2H2 FAMILY"/>
    <property type="match status" value="1"/>
</dbReference>
<name>A0ABQ5AR51_9ASTR</name>
<evidence type="ECO:0000313" key="2">
    <source>
        <dbReference type="Proteomes" id="UP001151760"/>
    </source>
</evidence>
<reference evidence="1" key="1">
    <citation type="journal article" date="2022" name="Int. J. Mol. Sci.">
        <title>Draft Genome of Tanacetum Coccineum: Genomic Comparison of Closely Related Tanacetum-Family Plants.</title>
        <authorList>
            <person name="Yamashiro T."/>
            <person name="Shiraishi A."/>
            <person name="Nakayama K."/>
            <person name="Satake H."/>
        </authorList>
    </citation>
    <scope>NUCLEOTIDE SEQUENCE</scope>
</reference>
<dbReference type="Proteomes" id="UP001151760">
    <property type="component" value="Unassembled WGS sequence"/>
</dbReference>
<sequence length="166" mass="17949">MCMAIASFGTEKYCHAWLRNTPCNNVVCLDLHSIGAEEDSFGKDEIAAVLTRNRVQEIVGAAQYLYKHSGSMLPSLVDDHSNSRNASLFEEPVLNSGLKDVAYAAVASIDHKDGIVKSSKHTTFVDIVGRSCNSGLGLDKDVDVNSVTEGKMLNLCSGMSSLCQYK</sequence>